<dbReference type="AlphaFoldDB" id="A0A2J1DRI8"/>
<protein>
    <recommendedName>
        <fullName evidence="3">Phosphoadenosine phosphosulfate reductase</fullName>
    </recommendedName>
</protein>
<evidence type="ECO:0008006" key="3">
    <source>
        <dbReference type="Google" id="ProtNLM"/>
    </source>
</evidence>
<dbReference type="Proteomes" id="UP000233649">
    <property type="component" value="Unassembled WGS sequence"/>
</dbReference>
<accession>A0A2J1DRI8</accession>
<evidence type="ECO:0000313" key="2">
    <source>
        <dbReference type="Proteomes" id="UP000233649"/>
    </source>
</evidence>
<evidence type="ECO:0000313" key="1">
    <source>
        <dbReference type="EMBL" id="PKH44745.1"/>
    </source>
</evidence>
<organism evidence="1 2">
    <name type="scientific">Dehalococcoides mccartyi</name>
    <dbReference type="NCBI Taxonomy" id="61435"/>
    <lineage>
        <taxon>Bacteria</taxon>
        <taxon>Bacillati</taxon>
        <taxon>Chloroflexota</taxon>
        <taxon>Dehalococcoidia</taxon>
        <taxon>Dehalococcoidales</taxon>
        <taxon>Dehalococcoidaceae</taxon>
        <taxon>Dehalococcoides</taxon>
    </lineage>
</organism>
<name>A0A2J1DRI8_9CHLR</name>
<dbReference type="EMBL" id="PHFD01000431">
    <property type="protein sequence ID" value="PKH44745.1"/>
    <property type="molecule type" value="Genomic_DNA"/>
</dbReference>
<gene>
    <name evidence="1" type="ORF">CVH13_01755</name>
</gene>
<sequence length="240" mass="27705">SQRTYAHLAWLTRVSGENSIPVLRIQAGDLKNNLLNASEFKKSFVPIPAHCINTAGVRSILRRQCTREYKIDPIRREIRQWLCVRPHERIPAEAVELWIGISIDEIHRTASYRLNNKWLTPRFPLINIAHMSRQDCLDWLAVNYPDINVPRSSCVCCPYQCNNEWTKLKKSTDWDIALSIDDALRQGRTGYITDDMYLHSSCKPLAEVDLRTPEDFGQLVLPDFKSERLNQFANIEAIGV</sequence>
<comment type="caution">
    <text evidence="1">The sequence shown here is derived from an EMBL/GenBank/DDBJ whole genome shotgun (WGS) entry which is preliminary data.</text>
</comment>
<feature type="non-terminal residue" evidence="1">
    <location>
        <position position="1"/>
    </location>
</feature>
<proteinExistence type="predicted"/>
<reference evidence="1 2" key="1">
    <citation type="journal article" date="2017" name="FEMS Microbiol. Ecol.">
        <title>Reconstructed genomes of novel Dehalococcoides mccartyi strains from 1,2,3,4-tetrachlorodibenzo-p-dioxin-dechlorinating enrichment cultures reveal divergent reductive dehalogenase gene profiles.</title>
        <authorList>
            <person name="Dam H.T."/>
            <person name="Vollmers J."/>
            <person name="Kaster A.K."/>
            <person name="Haggblom M.M."/>
        </authorList>
    </citation>
    <scope>NUCLEOTIDE SEQUENCE [LARGE SCALE GENOMIC DNA]</scope>
    <source>
        <strain evidence="1 2">H1-3-2.001</strain>
    </source>
</reference>